<evidence type="ECO:0000313" key="1">
    <source>
        <dbReference type="EMBL" id="KAK5812208.1"/>
    </source>
</evidence>
<sequence length="54" mass="6104">MALRCSYWIPQKQTDSEKKLSSILEIRVGKRRRAINEGQSSAALGIHWPLGGEH</sequence>
<evidence type="ECO:0000313" key="2">
    <source>
        <dbReference type="Proteomes" id="UP001358586"/>
    </source>
</evidence>
<name>A0ABR0P106_GOSAR</name>
<accession>A0ABR0P106</accession>
<organism evidence="1 2">
    <name type="scientific">Gossypium arboreum</name>
    <name type="common">Tree cotton</name>
    <name type="synonym">Gossypium nanking</name>
    <dbReference type="NCBI Taxonomy" id="29729"/>
    <lineage>
        <taxon>Eukaryota</taxon>
        <taxon>Viridiplantae</taxon>
        <taxon>Streptophyta</taxon>
        <taxon>Embryophyta</taxon>
        <taxon>Tracheophyta</taxon>
        <taxon>Spermatophyta</taxon>
        <taxon>Magnoliopsida</taxon>
        <taxon>eudicotyledons</taxon>
        <taxon>Gunneridae</taxon>
        <taxon>Pentapetalae</taxon>
        <taxon>rosids</taxon>
        <taxon>malvids</taxon>
        <taxon>Malvales</taxon>
        <taxon>Malvaceae</taxon>
        <taxon>Malvoideae</taxon>
        <taxon>Gossypium</taxon>
    </lineage>
</organism>
<dbReference type="Proteomes" id="UP001358586">
    <property type="component" value="Chromosome 8"/>
</dbReference>
<keyword evidence="2" id="KW-1185">Reference proteome</keyword>
<proteinExistence type="predicted"/>
<dbReference type="EMBL" id="JARKNE010000008">
    <property type="protein sequence ID" value="KAK5812208.1"/>
    <property type="molecule type" value="Genomic_DNA"/>
</dbReference>
<reference evidence="1 2" key="1">
    <citation type="submission" date="2023-03" db="EMBL/GenBank/DDBJ databases">
        <title>WGS of Gossypium arboreum.</title>
        <authorList>
            <person name="Yu D."/>
        </authorList>
    </citation>
    <scope>NUCLEOTIDE SEQUENCE [LARGE SCALE GENOMIC DNA]</scope>
    <source>
        <tissue evidence="1">Leaf</tissue>
    </source>
</reference>
<protein>
    <submittedName>
        <fullName evidence="1">Uncharacterized protein</fullName>
    </submittedName>
</protein>
<comment type="caution">
    <text evidence="1">The sequence shown here is derived from an EMBL/GenBank/DDBJ whole genome shotgun (WGS) entry which is preliminary data.</text>
</comment>
<gene>
    <name evidence="1" type="ORF">PVK06_027627</name>
</gene>